<sequence length="691" mass="77037">MRHSPFQAMEIPIFSLDSLGSVLDSGFCEKLSVSFFRKFLSPTFGFSDKIFPCFAEWLRGLWLLYGRNFTPNHLLSLFMAAKETLKRRPRPASRETFLSFLSRAASMNGVTPNEFAFDMGTSFKRIIDTNDAAIEHIGLICDLTGAELDELVSWTGRRLGDVRMLFRGETMVSRAIRHPTVRGCPCCLMEDAEASGEEPVRCMIMRGDWQVRHVAVCRFHGRPLVPIWSENLPSRRYDLASRLRDVSARLMSGELTPLSVPVTAYDTWLDKRLETGEDATWLAELPVHSAATFCRLLGGRIRDQHVDASSPIVSPKERESCALGFKVLDAGKYHATDVLRDLGRTGFKKGKGPRGAYGSLYTWLAQDLENKQGVAELQNLLRDVILGIWPFGPGECVLGKTLTGRRLHSLSSASAESGIHQGTLRKALIERGVLLKEVKQHSSHETFAASHLSEITSDIRTMVTTREFMAQINATKAQLRAMMSCGLIQPALEVGTAHRPWRPYDGARLLERLLSKAVSLNVDSKGWCHIHTAARLSGISPADIVQHVEAGTELIGKHPRYWGYAAVFVPEALVQKLRDKRPPTLAEFARSIGIRENGAFAKFVAEGHTPATKQKNPVSGRKQHYITGEDAEAFHKRFFTVTSLAKERGVNCRTIEAEIRRLGLTSFNSPSQPNGQIFSRDYADARAMRAD</sequence>
<dbReference type="OrthoDB" id="7595282at2"/>
<reference evidence="2 3" key="1">
    <citation type="submission" date="2017-03" db="EMBL/GenBank/DDBJ databases">
        <authorList>
            <person name="Afonso C.L."/>
            <person name="Miller P.J."/>
            <person name="Scott M.A."/>
            <person name="Spackman E."/>
            <person name="Goraichik I."/>
            <person name="Dimitrov K.M."/>
            <person name="Suarez D.L."/>
            <person name="Swayne D.E."/>
        </authorList>
    </citation>
    <scope>NUCLEOTIDE SEQUENCE [LARGE SCALE GENOMIC DNA]</scope>
    <source>
        <strain evidence="2 3">CECT 8625</strain>
    </source>
</reference>
<accession>A0A1X7A6P0</accession>
<keyword evidence="3" id="KW-1185">Reference proteome</keyword>
<name>A0A1X7A6P0_9RHOB</name>
<evidence type="ECO:0000313" key="2">
    <source>
        <dbReference type="EMBL" id="SLN71954.1"/>
    </source>
</evidence>
<evidence type="ECO:0000313" key="3">
    <source>
        <dbReference type="Proteomes" id="UP000193570"/>
    </source>
</evidence>
<dbReference type="InterPro" id="IPR009492">
    <property type="entry name" value="TniQ"/>
</dbReference>
<dbReference type="Pfam" id="PF06527">
    <property type="entry name" value="TniQ"/>
    <property type="match status" value="1"/>
</dbReference>
<proteinExistence type="predicted"/>
<evidence type="ECO:0000259" key="1">
    <source>
        <dbReference type="Pfam" id="PF06527"/>
    </source>
</evidence>
<gene>
    <name evidence="2" type="ORF">ROJ8625_03757</name>
</gene>
<dbReference type="RefSeq" id="WP_085793424.1">
    <property type="nucleotide sequence ID" value="NZ_FWFK01000008.1"/>
</dbReference>
<dbReference type="AlphaFoldDB" id="A0A1X7A6P0"/>
<protein>
    <recommendedName>
        <fullName evidence="1">TniQ domain-containing protein</fullName>
    </recommendedName>
</protein>
<feature type="domain" description="TniQ" evidence="1">
    <location>
        <begin position="87"/>
        <end position="224"/>
    </location>
</feature>
<dbReference type="Proteomes" id="UP000193570">
    <property type="component" value="Unassembled WGS sequence"/>
</dbReference>
<dbReference type="EMBL" id="FWFK01000008">
    <property type="protein sequence ID" value="SLN71954.1"/>
    <property type="molecule type" value="Genomic_DNA"/>
</dbReference>
<organism evidence="2 3">
    <name type="scientific">Roseivivax jejudonensis</name>
    <dbReference type="NCBI Taxonomy" id="1529041"/>
    <lineage>
        <taxon>Bacteria</taxon>
        <taxon>Pseudomonadati</taxon>
        <taxon>Pseudomonadota</taxon>
        <taxon>Alphaproteobacteria</taxon>
        <taxon>Rhodobacterales</taxon>
        <taxon>Roseobacteraceae</taxon>
        <taxon>Roseivivax</taxon>
    </lineage>
</organism>